<dbReference type="HOGENOM" id="CLU_2982422_0_0_1"/>
<reference evidence="1" key="1">
    <citation type="submission" date="2015-04" db="UniProtKB">
        <authorList>
            <consortium name="EnsemblPlants"/>
        </authorList>
    </citation>
    <scope>IDENTIFICATION</scope>
</reference>
<reference evidence="1" key="2">
    <citation type="submission" date="2018-05" db="EMBL/GenBank/DDBJ databases">
        <title>OpunRS2 (Oryza punctata Reference Sequence Version 2).</title>
        <authorList>
            <person name="Zhang J."/>
            <person name="Kudrna D."/>
            <person name="Lee S."/>
            <person name="Talag J."/>
            <person name="Welchert J."/>
            <person name="Wing R.A."/>
        </authorList>
    </citation>
    <scope>NUCLEOTIDE SEQUENCE [LARGE SCALE GENOMIC DNA]</scope>
</reference>
<proteinExistence type="predicted"/>
<organism evidence="1">
    <name type="scientific">Oryza punctata</name>
    <name type="common">Red rice</name>
    <dbReference type="NCBI Taxonomy" id="4537"/>
    <lineage>
        <taxon>Eukaryota</taxon>
        <taxon>Viridiplantae</taxon>
        <taxon>Streptophyta</taxon>
        <taxon>Embryophyta</taxon>
        <taxon>Tracheophyta</taxon>
        <taxon>Spermatophyta</taxon>
        <taxon>Magnoliopsida</taxon>
        <taxon>Liliopsida</taxon>
        <taxon>Poales</taxon>
        <taxon>Poaceae</taxon>
        <taxon>BOP clade</taxon>
        <taxon>Oryzoideae</taxon>
        <taxon>Oryzeae</taxon>
        <taxon>Oryzinae</taxon>
        <taxon>Oryza</taxon>
    </lineage>
</organism>
<dbReference type="EnsemblPlants" id="OPUNC06G25530.1">
    <property type="protein sequence ID" value="OPUNC06G25530.1"/>
    <property type="gene ID" value="OPUNC06G25530"/>
</dbReference>
<accession>A0A0E0LFV1</accession>
<dbReference type="Gramene" id="OPUNC06G25530.1">
    <property type="protein sequence ID" value="OPUNC06G25530.1"/>
    <property type="gene ID" value="OPUNC06G25530"/>
</dbReference>
<evidence type="ECO:0000313" key="1">
    <source>
        <dbReference type="EnsemblPlants" id="OPUNC06G25530.1"/>
    </source>
</evidence>
<protein>
    <submittedName>
        <fullName evidence="1">Uncharacterized protein</fullName>
    </submittedName>
</protein>
<sequence length="58" mass="5972">MLCLTSSSSAPLLPSPAAGGGNVRITIVSSPRRSSTGKDFYGDNCEEMLNTVLVVASL</sequence>
<name>A0A0E0LFV1_ORYPU</name>
<dbReference type="AlphaFoldDB" id="A0A0E0LFV1"/>
<keyword evidence="2" id="KW-1185">Reference proteome</keyword>
<dbReference type="Proteomes" id="UP000026962">
    <property type="component" value="Chromosome 6"/>
</dbReference>
<evidence type="ECO:0000313" key="2">
    <source>
        <dbReference type="Proteomes" id="UP000026962"/>
    </source>
</evidence>